<gene>
    <name evidence="7" type="ORF">GV368_03545</name>
</gene>
<keyword evidence="2" id="KW-1003">Cell membrane</keyword>
<evidence type="ECO:0000313" key="7">
    <source>
        <dbReference type="EMBL" id="NMH16195.1"/>
    </source>
</evidence>
<feature type="transmembrane region" description="Helical" evidence="6">
    <location>
        <begin position="30"/>
        <end position="50"/>
    </location>
</feature>
<evidence type="ECO:0000256" key="4">
    <source>
        <dbReference type="ARBA" id="ARBA00022989"/>
    </source>
</evidence>
<evidence type="ECO:0000256" key="2">
    <source>
        <dbReference type="ARBA" id="ARBA00022475"/>
    </source>
</evidence>
<keyword evidence="8" id="KW-1185">Reference proteome</keyword>
<evidence type="ECO:0008006" key="9">
    <source>
        <dbReference type="Google" id="ProtNLM"/>
    </source>
</evidence>
<keyword evidence="4 6" id="KW-1133">Transmembrane helix</keyword>
<evidence type="ECO:0000256" key="5">
    <source>
        <dbReference type="ARBA" id="ARBA00023136"/>
    </source>
</evidence>
<reference evidence="7 8" key="1">
    <citation type="journal article" date="2020" name="Curr. Microbiol.">
        <title>Tepidiphilus baoligensis sp. nov., a Novel Bacterium of the Family Hydrogenophilaceae Isolated from an Oil Reservoir.</title>
        <authorList>
            <person name="Zhang X."/>
            <person name="Wang G."/>
            <person name="Ma X."/>
            <person name="Yu J."/>
            <person name="You J."/>
            <person name="Xue Y."/>
            <person name="Ma Y."/>
        </authorList>
    </citation>
    <scope>NUCLEOTIDE SEQUENCE [LARGE SCALE GENOMIC DNA]</scope>
    <source>
        <strain evidence="7 8">B18-69</strain>
    </source>
</reference>
<dbReference type="EMBL" id="JAAAUB010000003">
    <property type="protein sequence ID" value="NMH16195.1"/>
    <property type="molecule type" value="Genomic_DNA"/>
</dbReference>
<keyword evidence="5 6" id="KW-0472">Membrane</keyword>
<sequence length="113" mass="11567">MRLAAWQLVVGLLVVLAAWAVAGEAVGRSAAIGALSVCIPNAAFAAYLTLRACLGSPSAVGFLAGEFLKIAAIVLLLFAFVRQGAVESWPALLAGLIVALYANVAVAGFLRKI</sequence>
<comment type="caution">
    <text evidence="7">The sequence shown here is derived from an EMBL/GenBank/DDBJ whole genome shotgun (WGS) entry which is preliminary data.</text>
</comment>
<evidence type="ECO:0000256" key="3">
    <source>
        <dbReference type="ARBA" id="ARBA00022692"/>
    </source>
</evidence>
<dbReference type="Pfam" id="PF03899">
    <property type="entry name" value="ATP-synt_I"/>
    <property type="match status" value="1"/>
</dbReference>
<protein>
    <recommendedName>
        <fullName evidence="9">ATP synthase protein I</fullName>
    </recommendedName>
</protein>
<dbReference type="InterPro" id="IPR005598">
    <property type="entry name" value="ATP_synth_I"/>
</dbReference>
<evidence type="ECO:0000256" key="1">
    <source>
        <dbReference type="ARBA" id="ARBA00004651"/>
    </source>
</evidence>
<evidence type="ECO:0000256" key="6">
    <source>
        <dbReference type="SAM" id="Phobius"/>
    </source>
</evidence>
<proteinExistence type="predicted"/>
<comment type="subcellular location">
    <subcellularLocation>
        <location evidence="1">Cell membrane</location>
        <topology evidence="1">Multi-pass membrane protein</topology>
    </subcellularLocation>
</comment>
<name>A0ABX1QM86_9PROT</name>
<feature type="transmembrane region" description="Helical" evidence="6">
    <location>
        <begin position="62"/>
        <end position="82"/>
    </location>
</feature>
<organism evidence="7 8">
    <name type="scientific">Tepidiphilus baoligensis</name>
    <dbReference type="NCBI Taxonomy" id="2698687"/>
    <lineage>
        <taxon>Bacteria</taxon>
        <taxon>Pseudomonadati</taxon>
        <taxon>Pseudomonadota</taxon>
        <taxon>Hydrogenophilia</taxon>
        <taxon>Hydrogenophilales</taxon>
        <taxon>Hydrogenophilaceae</taxon>
        <taxon>Tepidiphilus</taxon>
    </lineage>
</organism>
<evidence type="ECO:0000313" key="8">
    <source>
        <dbReference type="Proteomes" id="UP000669605"/>
    </source>
</evidence>
<accession>A0ABX1QM86</accession>
<feature type="transmembrane region" description="Helical" evidence="6">
    <location>
        <begin position="88"/>
        <end position="110"/>
    </location>
</feature>
<dbReference type="RefSeq" id="WP_142803936.1">
    <property type="nucleotide sequence ID" value="NZ_JBHSGH010000013.1"/>
</dbReference>
<keyword evidence="3 6" id="KW-0812">Transmembrane</keyword>
<dbReference type="Proteomes" id="UP000669605">
    <property type="component" value="Unassembled WGS sequence"/>
</dbReference>